<organism evidence="1 2">
    <name type="scientific">Chthonomonas calidirosea (strain DSM 23976 / ICMP 18418 / T49)</name>
    <dbReference type="NCBI Taxonomy" id="1303518"/>
    <lineage>
        <taxon>Bacteria</taxon>
        <taxon>Bacillati</taxon>
        <taxon>Armatimonadota</taxon>
        <taxon>Chthonomonadia</taxon>
        <taxon>Chthonomonadales</taxon>
        <taxon>Chthonomonadaceae</taxon>
        <taxon>Chthonomonas</taxon>
    </lineage>
</organism>
<dbReference type="STRING" id="454171.CP488_02522"/>
<keyword evidence="2" id="KW-1185">Reference proteome</keyword>
<dbReference type="RefSeq" id="WP_016482923.1">
    <property type="nucleotide sequence ID" value="NC_021487.1"/>
</dbReference>
<dbReference type="InParanoid" id="S0EUQ7"/>
<evidence type="ECO:0000313" key="1">
    <source>
        <dbReference type="EMBL" id="CCW35390.1"/>
    </source>
</evidence>
<dbReference type="HOGENOM" id="CLU_1381982_0_0_0"/>
<dbReference type="EMBL" id="HF951689">
    <property type="protein sequence ID" value="CCW35390.1"/>
    <property type="molecule type" value="Genomic_DNA"/>
</dbReference>
<dbReference type="Proteomes" id="UP000014227">
    <property type="component" value="Chromosome I"/>
</dbReference>
<evidence type="ECO:0000313" key="2">
    <source>
        <dbReference type="Proteomes" id="UP000014227"/>
    </source>
</evidence>
<accession>S0EUQ7</accession>
<gene>
    <name evidence="1" type="ORF">CCALI_01574</name>
</gene>
<dbReference type="KEGG" id="ccz:CCALI_01574"/>
<name>S0EUQ7_CHTCT</name>
<dbReference type="AlphaFoldDB" id="S0EUQ7"/>
<sequence length="197" mass="22211">MLPKSFELPGSLEFVGVPRDYGKVYGNVVWGMVSLDKVWIPAALNQLPDDYFDVDCLDEPIRVPVRGYVSFPDPSRAFLRFEVDQDSDYLFTHLNGELSAIQAALQRQTKSRVLWDIVYTGFQITGAGIHLTSYHIPFVAFSAWVAVLERLDPTSGFTVTVLDSTPQPPTLQQFITFNKMPCTLRSFEPPVFTGTKR</sequence>
<protein>
    <submittedName>
        <fullName evidence="1">Uncharacterized protein</fullName>
    </submittedName>
</protein>
<dbReference type="PATRIC" id="fig|1303518.3.peg.1614"/>
<proteinExistence type="predicted"/>
<reference evidence="2" key="1">
    <citation type="submission" date="2013-03" db="EMBL/GenBank/DDBJ databases">
        <title>Genome sequence of Chthonomonas calidirosea, the first sequenced genome from the Armatimonadetes phylum (formally candidate division OP10).</title>
        <authorList>
            <person name="Lee K.C.Y."/>
            <person name="Morgan X.C."/>
            <person name="Dunfield P.F."/>
            <person name="Tamas I."/>
            <person name="Houghton K.M."/>
            <person name="Vyssotski M."/>
            <person name="Ryan J.L.J."/>
            <person name="Lagutin K."/>
            <person name="McDonald I.R."/>
            <person name="Stott M.B."/>
        </authorList>
    </citation>
    <scope>NUCLEOTIDE SEQUENCE [LARGE SCALE GENOMIC DNA]</scope>
    <source>
        <strain evidence="2">DSM 23976 / ICMP 18418 / T49</strain>
    </source>
</reference>